<organism evidence="3 4">
    <name type="scientific">Carboxylicivirga linearis</name>
    <dbReference type="NCBI Taxonomy" id="1628157"/>
    <lineage>
        <taxon>Bacteria</taxon>
        <taxon>Pseudomonadati</taxon>
        <taxon>Bacteroidota</taxon>
        <taxon>Bacteroidia</taxon>
        <taxon>Marinilabiliales</taxon>
        <taxon>Marinilabiliaceae</taxon>
        <taxon>Carboxylicivirga</taxon>
    </lineage>
</organism>
<sequence length="154" mass="17421">MKKLKLFILFLSITFFTYAQEKELITTAGLSSVTQEYLIDVSIGEPIIGNIVGSNYQIFNGMLFVEESLSTSDSPLKMDNILKVYPNPCNDVVLFQGIDAERVVEVCIYDLAGKMLEKSKIKNNTINVSKLLSGEYLLHIQTEKELYQTKILKK</sequence>
<dbReference type="Proteomes" id="UP000708576">
    <property type="component" value="Unassembled WGS sequence"/>
</dbReference>
<evidence type="ECO:0000256" key="1">
    <source>
        <dbReference type="SAM" id="SignalP"/>
    </source>
</evidence>
<evidence type="ECO:0000259" key="2">
    <source>
        <dbReference type="Pfam" id="PF18962"/>
    </source>
</evidence>
<evidence type="ECO:0000313" key="4">
    <source>
        <dbReference type="Proteomes" id="UP000708576"/>
    </source>
</evidence>
<gene>
    <name evidence="3" type="ORF">KEM10_10695</name>
</gene>
<protein>
    <submittedName>
        <fullName evidence="3">T9SS type A sorting domain-containing protein</fullName>
    </submittedName>
</protein>
<dbReference type="InterPro" id="IPR026444">
    <property type="entry name" value="Secre_tail"/>
</dbReference>
<feature type="signal peptide" evidence="1">
    <location>
        <begin position="1"/>
        <end position="19"/>
    </location>
</feature>
<dbReference type="NCBIfam" id="TIGR04183">
    <property type="entry name" value="Por_Secre_tail"/>
    <property type="match status" value="1"/>
</dbReference>
<name>A0ABS5JV08_9BACT</name>
<proteinExistence type="predicted"/>
<feature type="domain" description="Secretion system C-terminal sorting" evidence="2">
    <location>
        <begin position="84"/>
        <end position="151"/>
    </location>
</feature>
<dbReference type="Pfam" id="PF18962">
    <property type="entry name" value="Por_Secre_tail"/>
    <property type="match status" value="1"/>
</dbReference>
<keyword evidence="1" id="KW-0732">Signal</keyword>
<accession>A0ABS5JV08</accession>
<feature type="chain" id="PRO_5045128697" evidence="1">
    <location>
        <begin position="20"/>
        <end position="154"/>
    </location>
</feature>
<comment type="caution">
    <text evidence="3">The sequence shown here is derived from an EMBL/GenBank/DDBJ whole genome shotgun (WGS) entry which is preliminary data.</text>
</comment>
<dbReference type="EMBL" id="JAGUCO010000006">
    <property type="protein sequence ID" value="MBS2098748.1"/>
    <property type="molecule type" value="Genomic_DNA"/>
</dbReference>
<reference evidence="3 4" key="1">
    <citation type="journal article" date="2015" name="Int. J. Syst. Evol. Microbiol.">
        <title>Carboxylicivirga linearis sp. nov., isolated from a sea cucumber culture pond.</title>
        <authorList>
            <person name="Wang F.Q."/>
            <person name="Zhou Y.X."/>
            <person name="Lin X.Z."/>
            <person name="Chen G.J."/>
            <person name="Du Z.J."/>
        </authorList>
    </citation>
    <scope>NUCLEOTIDE SEQUENCE [LARGE SCALE GENOMIC DNA]</scope>
    <source>
        <strain evidence="3 4">FB218</strain>
    </source>
</reference>
<keyword evidence="4" id="KW-1185">Reference proteome</keyword>
<evidence type="ECO:0000313" key="3">
    <source>
        <dbReference type="EMBL" id="MBS2098748.1"/>
    </source>
</evidence>
<dbReference type="RefSeq" id="WP_212215990.1">
    <property type="nucleotide sequence ID" value="NZ_JAGUCO010000006.1"/>
</dbReference>